<reference evidence="1 2" key="1">
    <citation type="journal article" date="2020" name="Cell">
        <title>Large-Scale Comparative Analyses of Tick Genomes Elucidate Their Genetic Diversity and Vector Capacities.</title>
        <authorList>
            <consortium name="Tick Genome and Microbiome Consortium (TIGMIC)"/>
            <person name="Jia N."/>
            <person name="Wang J."/>
            <person name="Shi W."/>
            <person name="Du L."/>
            <person name="Sun Y."/>
            <person name="Zhan W."/>
            <person name="Jiang J.F."/>
            <person name="Wang Q."/>
            <person name="Zhang B."/>
            <person name="Ji P."/>
            <person name="Bell-Sakyi L."/>
            <person name="Cui X.M."/>
            <person name="Yuan T.T."/>
            <person name="Jiang B.G."/>
            <person name="Yang W.F."/>
            <person name="Lam T.T."/>
            <person name="Chang Q.C."/>
            <person name="Ding S.J."/>
            <person name="Wang X.J."/>
            <person name="Zhu J.G."/>
            <person name="Ruan X.D."/>
            <person name="Zhao L."/>
            <person name="Wei J.T."/>
            <person name="Ye R.Z."/>
            <person name="Que T.C."/>
            <person name="Du C.H."/>
            <person name="Zhou Y.H."/>
            <person name="Cheng J.X."/>
            <person name="Dai P.F."/>
            <person name="Guo W.B."/>
            <person name="Han X.H."/>
            <person name="Huang E.J."/>
            <person name="Li L.F."/>
            <person name="Wei W."/>
            <person name="Gao Y.C."/>
            <person name="Liu J.Z."/>
            <person name="Shao H.Z."/>
            <person name="Wang X."/>
            <person name="Wang C.C."/>
            <person name="Yang T.C."/>
            <person name="Huo Q.B."/>
            <person name="Li W."/>
            <person name="Chen H.Y."/>
            <person name="Chen S.E."/>
            <person name="Zhou L.G."/>
            <person name="Ni X.B."/>
            <person name="Tian J.H."/>
            <person name="Sheng Y."/>
            <person name="Liu T."/>
            <person name="Pan Y.S."/>
            <person name="Xia L.Y."/>
            <person name="Li J."/>
            <person name="Zhao F."/>
            <person name="Cao W.C."/>
        </authorList>
    </citation>
    <scope>NUCLEOTIDE SEQUENCE [LARGE SCALE GENOMIC DNA]</scope>
    <source>
        <strain evidence="1">Iper-2018</strain>
    </source>
</reference>
<dbReference type="Proteomes" id="UP000805193">
    <property type="component" value="Unassembled WGS sequence"/>
</dbReference>
<dbReference type="EMBL" id="JABSTQ010010652">
    <property type="protein sequence ID" value="KAG0419177.1"/>
    <property type="molecule type" value="Genomic_DNA"/>
</dbReference>
<evidence type="ECO:0000313" key="2">
    <source>
        <dbReference type="Proteomes" id="UP000805193"/>
    </source>
</evidence>
<sequence length="191" mass="21419">MCRATPDIGETRFRSGVGRPSGQPTRGSKVRNVVSYTDSKCREHFKPGPKICVDESTVGFKGRVSFKCYNPQKPTKWGLRVYILADCATGYVSAFEPYYGSTTTESLALPDLPFTCRIVLHLLDKVQCASPGRGYHLYTDRFYTSPTLAEELLSQDVRLTGTVMTNRKSMPQQLKKKMKKGDVVAYRQAVM</sequence>
<evidence type="ECO:0000313" key="1">
    <source>
        <dbReference type="EMBL" id="KAG0419177.1"/>
    </source>
</evidence>
<gene>
    <name evidence="1" type="ORF">HPB47_004294</name>
</gene>
<name>A0AC60PG67_IXOPE</name>
<keyword evidence="2" id="KW-1185">Reference proteome</keyword>
<protein>
    <submittedName>
        <fullName evidence="1">Uncharacterized protein</fullName>
    </submittedName>
</protein>
<proteinExistence type="predicted"/>
<organism evidence="1 2">
    <name type="scientific">Ixodes persulcatus</name>
    <name type="common">Taiga tick</name>
    <dbReference type="NCBI Taxonomy" id="34615"/>
    <lineage>
        <taxon>Eukaryota</taxon>
        <taxon>Metazoa</taxon>
        <taxon>Ecdysozoa</taxon>
        <taxon>Arthropoda</taxon>
        <taxon>Chelicerata</taxon>
        <taxon>Arachnida</taxon>
        <taxon>Acari</taxon>
        <taxon>Parasitiformes</taxon>
        <taxon>Ixodida</taxon>
        <taxon>Ixodoidea</taxon>
        <taxon>Ixodidae</taxon>
        <taxon>Ixodinae</taxon>
        <taxon>Ixodes</taxon>
    </lineage>
</organism>
<comment type="caution">
    <text evidence="1">The sequence shown here is derived from an EMBL/GenBank/DDBJ whole genome shotgun (WGS) entry which is preliminary data.</text>
</comment>
<accession>A0AC60PG67</accession>